<comment type="cofactor">
    <cofactor evidence="6">
        <name>Zn(2+)</name>
        <dbReference type="ChEBI" id="CHEBI:29105"/>
    </cofactor>
    <text evidence="6">Binds 1 zinc ion per subunit.</text>
</comment>
<feature type="domain" description="Peptidase M48" evidence="8">
    <location>
        <begin position="90"/>
        <end position="240"/>
    </location>
</feature>
<evidence type="ECO:0000256" key="1">
    <source>
        <dbReference type="ARBA" id="ARBA00022670"/>
    </source>
</evidence>
<keyword evidence="3 6" id="KW-0378">Hydrolase</keyword>
<dbReference type="PANTHER" id="PTHR22726:SF8">
    <property type="entry name" value="METALLOPROTEASE YCAL"/>
    <property type="match status" value="1"/>
</dbReference>
<keyword evidence="2" id="KW-0479">Metal-binding</keyword>
<reference evidence="9 10" key="1">
    <citation type="submission" date="2019-07" db="EMBL/GenBank/DDBJ databases">
        <title>Insights of Desulfuromonas acetexigens electromicrobiology.</title>
        <authorList>
            <person name="Katuri K."/>
            <person name="Sapireddy V."/>
            <person name="Shaw D.R."/>
            <person name="Saikaly P."/>
        </authorList>
    </citation>
    <scope>NUCLEOTIDE SEQUENCE [LARGE SCALE GENOMIC DNA]</scope>
    <source>
        <strain evidence="9 10">2873</strain>
    </source>
</reference>
<dbReference type="PANTHER" id="PTHR22726">
    <property type="entry name" value="METALLOENDOPEPTIDASE OMA1"/>
    <property type="match status" value="1"/>
</dbReference>
<dbReference type="CDD" id="cd07334">
    <property type="entry name" value="M48C_loiP_like"/>
    <property type="match status" value="1"/>
</dbReference>
<keyword evidence="4 6" id="KW-0862">Zinc</keyword>
<name>A0A550JJ89_9BACT</name>
<proteinExistence type="inferred from homology"/>
<dbReference type="GO" id="GO:0004222">
    <property type="term" value="F:metalloendopeptidase activity"/>
    <property type="evidence" value="ECO:0007669"/>
    <property type="project" value="InterPro"/>
</dbReference>
<dbReference type="GO" id="GO:0051603">
    <property type="term" value="P:proteolysis involved in protein catabolic process"/>
    <property type="evidence" value="ECO:0007669"/>
    <property type="project" value="TreeGrafter"/>
</dbReference>
<sequence>MKFRIVPLLLLLTLTLSGCAADSMLAVGAGVLQATTLDENSVRQTSALAAQEMDSKNQVAPANSPYSQRLDNLTRNLTNYDGMNLNFKAYLAKDINAFAMADGTVRVYSGLMDVMPDDQVLAVIAHEVGHVKLKHSYNQMRAQILTDSAFQGLVSAGGVIGNVSSSLLGKLGQTAISAHFSQQDELEADAYAVKALKRWGKDPYAMRRSIETLEGIQSAKGGFLSSHPSNKARLDNIDQEIKRL</sequence>
<evidence type="ECO:0000259" key="8">
    <source>
        <dbReference type="Pfam" id="PF01435"/>
    </source>
</evidence>
<evidence type="ECO:0000256" key="7">
    <source>
        <dbReference type="SAM" id="SignalP"/>
    </source>
</evidence>
<dbReference type="Gene3D" id="3.30.2010.10">
    <property type="entry name" value="Metalloproteases ('zincins'), catalytic domain"/>
    <property type="match status" value="1"/>
</dbReference>
<dbReference type="Proteomes" id="UP000317155">
    <property type="component" value="Unassembled WGS sequence"/>
</dbReference>
<accession>A0A550JJ89</accession>
<dbReference type="GO" id="GO:0046872">
    <property type="term" value="F:metal ion binding"/>
    <property type="evidence" value="ECO:0007669"/>
    <property type="project" value="UniProtKB-KW"/>
</dbReference>
<dbReference type="InterPro" id="IPR001915">
    <property type="entry name" value="Peptidase_M48"/>
</dbReference>
<evidence type="ECO:0000256" key="4">
    <source>
        <dbReference type="ARBA" id="ARBA00022833"/>
    </source>
</evidence>
<dbReference type="PROSITE" id="PS51257">
    <property type="entry name" value="PROKAR_LIPOPROTEIN"/>
    <property type="match status" value="1"/>
</dbReference>
<keyword evidence="7" id="KW-0732">Signal</keyword>
<dbReference type="InterPro" id="IPR051156">
    <property type="entry name" value="Mito/Outer_Membr_Metalloprot"/>
</dbReference>
<gene>
    <name evidence="9" type="ORF">FL622_04060</name>
</gene>
<dbReference type="RefSeq" id="WP_092056030.1">
    <property type="nucleotide sequence ID" value="NZ_FOJJ01000012.1"/>
</dbReference>
<dbReference type="EMBL" id="VJVV01000002">
    <property type="protein sequence ID" value="TRO83265.1"/>
    <property type="molecule type" value="Genomic_DNA"/>
</dbReference>
<evidence type="ECO:0000256" key="3">
    <source>
        <dbReference type="ARBA" id="ARBA00022801"/>
    </source>
</evidence>
<protein>
    <submittedName>
        <fullName evidence="9">M48 family metallopeptidase</fullName>
    </submittedName>
</protein>
<comment type="similarity">
    <text evidence="6">Belongs to the peptidase M48 family.</text>
</comment>
<comment type="caution">
    <text evidence="9">The sequence shown here is derived from an EMBL/GenBank/DDBJ whole genome shotgun (WGS) entry which is preliminary data.</text>
</comment>
<dbReference type="OrthoDB" id="9810445at2"/>
<keyword evidence="10" id="KW-1185">Reference proteome</keyword>
<dbReference type="Pfam" id="PF01435">
    <property type="entry name" value="Peptidase_M48"/>
    <property type="match status" value="1"/>
</dbReference>
<feature type="chain" id="PRO_5022133785" evidence="7">
    <location>
        <begin position="21"/>
        <end position="244"/>
    </location>
</feature>
<feature type="signal peptide" evidence="7">
    <location>
        <begin position="1"/>
        <end position="20"/>
    </location>
</feature>
<keyword evidence="5 6" id="KW-0482">Metalloprotease</keyword>
<evidence type="ECO:0000313" key="10">
    <source>
        <dbReference type="Proteomes" id="UP000317155"/>
    </source>
</evidence>
<dbReference type="AlphaFoldDB" id="A0A550JJ89"/>
<evidence type="ECO:0000313" key="9">
    <source>
        <dbReference type="EMBL" id="TRO83265.1"/>
    </source>
</evidence>
<dbReference type="GO" id="GO:0016020">
    <property type="term" value="C:membrane"/>
    <property type="evidence" value="ECO:0007669"/>
    <property type="project" value="TreeGrafter"/>
</dbReference>
<organism evidence="9 10">
    <name type="scientific">Trichloromonas acetexigens</name>
    <dbReference type="NCBI Taxonomy" id="38815"/>
    <lineage>
        <taxon>Bacteria</taxon>
        <taxon>Pseudomonadati</taxon>
        <taxon>Thermodesulfobacteriota</taxon>
        <taxon>Desulfuromonadia</taxon>
        <taxon>Desulfuromonadales</taxon>
        <taxon>Trichloromonadaceae</taxon>
        <taxon>Trichloromonas</taxon>
    </lineage>
</organism>
<keyword evidence="1 6" id="KW-0645">Protease</keyword>
<evidence type="ECO:0000256" key="5">
    <source>
        <dbReference type="ARBA" id="ARBA00023049"/>
    </source>
</evidence>
<evidence type="ECO:0000256" key="6">
    <source>
        <dbReference type="RuleBase" id="RU003983"/>
    </source>
</evidence>
<evidence type="ECO:0000256" key="2">
    <source>
        <dbReference type="ARBA" id="ARBA00022723"/>
    </source>
</evidence>